<comment type="caution">
    <text evidence="1">The sequence shown here is derived from an EMBL/GenBank/DDBJ whole genome shotgun (WGS) entry which is preliminary data.</text>
</comment>
<dbReference type="EMBL" id="CM047750">
    <property type="protein sequence ID" value="KAJ0007522.1"/>
    <property type="molecule type" value="Genomic_DNA"/>
</dbReference>
<reference evidence="2" key="1">
    <citation type="journal article" date="2023" name="G3 (Bethesda)">
        <title>Genome assembly and association tests identify interacting loci associated with vigor, precocity, and sex in interspecific pistachio rootstocks.</title>
        <authorList>
            <person name="Palmer W."/>
            <person name="Jacygrad E."/>
            <person name="Sagayaradj S."/>
            <person name="Cavanaugh K."/>
            <person name="Han R."/>
            <person name="Bertier L."/>
            <person name="Beede B."/>
            <person name="Kafkas S."/>
            <person name="Golino D."/>
            <person name="Preece J."/>
            <person name="Michelmore R."/>
        </authorList>
    </citation>
    <scope>NUCLEOTIDE SEQUENCE [LARGE SCALE GENOMIC DNA]</scope>
</reference>
<accession>A0ACC0WZI7</accession>
<protein>
    <submittedName>
        <fullName evidence="1">Uncharacterized protein</fullName>
    </submittedName>
</protein>
<proteinExistence type="predicted"/>
<name>A0ACC0WZI7_9ROSI</name>
<organism evidence="1 2">
    <name type="scientific">Pistacia integerrima</name>
    <dbReference type="NCBI Taxonomy" id="434235"/>
    <lineage>
        <taxon>Eukaryota</taxon>
        <taxon>Viridiplantae</taxon>
        <taxon>Streptophyta</taxon>
        <taxon>Embryophyta</taxon>
        <taxon>Tracheophyta</taxon>
        <taxon>Spermatophyta</taxon>
        <taxon>Magnoliopsida</taxon>
        <taxon>eudicotyledons</taxon>
        <taxon>Gunneridae</taxon>
        <taxon>Pentapetalae</taxon>
        <taxon>rosids</taxon>
        <taxon>malvids</taxon>
        <taxon>Sapindales</taxon>
        <taxon>Anacardiaceae</taxon>
        <taxon>Pistacia</taxon>
    </lineage>
</organism>
<evidence type="ECO:0000313" key="2">
    <source>
        <dbReference type="Proteomes" id="UP001163603"/>
    </source>
</evidence>
<gene>
    <name evidence="1" type="ORF">Pint_29674</name>
</gene>
<dbReference type="Proteomes" id="UP001163603">
    <property type="component" value="Chromosome 15"/>
</dbReference>
<sequence length="149" mass="16070">MHKAVKNAMLLLTVKTLKVVLPTVDTLSMAPPAGLNHKDCANLFLLSRQETTRFVYTLVSRPDLADTLELDVGTIPGCLQSWKGQFTLLPISTLWSFQASASKVLVNPQEQSCYLQVSSATSTVQCISVLPVCPVDVATCRAVKSSSSS</sequence>
<keyword evidence="2" id="KW-1185">Reference proteome</keyword>
<evidence type="ECO:0000313" key="1">
    <source>
        <dbReference type="EMBL" id="KAJ0007522.1"/>
    </source>
</evidence>